<name>A0A4R8M260_9BACT</name>
<feature type="non-terminal residue" evidence="1">
    <location>
        <position position="1"/>
    </location>
</feature>
<evidence type="ECO:0000313" key="1">
    <source>
        <dbReference type="EMBL" id="TDY54230.1"/>
    </source>
</evidence>
<gene>
    <name evidence="1" type="ORF">C8D99_1281</name>
</gene>
<accession>A0A4R8M260</accession>
<proteinExistence type="predicted"/>
<evidence type="ECO:0000313" key="2">
    <source>
        <dbReference type="Proteomes" id="UP000295066"/>
    </source>
</evidence>
<dbReference type="EMBL" id="SORI01000028">
    <property type="protein sequence ID" value="TDY54230.1"/>
    <property type="molecule type" value="Genomic_DNA"/>
</dbReference>
<organism evidence="1 2">
    <name type="scientific">Aminivibrio pyruvatiphilus</name>
    <dbReference type="NCBI Taxonomy" id="1005740"/>
    <lineage>
        <taxon>Bacteria</taxon>
        <taxon>Thermotogati</taxon>
        <taxon>Synergistota</taxon>
        <taxon>Synergistia</taxon>
        <taxon>Synergistales</taxon>
        <taxon>Aminobacteriaceae</taxon>
        <taxon>Aminivibrio</taxon>
    </lineage>
</organism>
<dbReference type="Proteomes" id="UP000295066">
    <property type="component" value="Unassembled WGS sequence"/>
</dbReference>
<dbReference type="AlphaFoldDB" id="A0A4R8M260"/>
<protein>
    <submittedName>
        <fullName evidence="1">Uncharacterized protein</fullName>
    </submittedName>
</protein>
<sequence>TKDLKLHHATITMDPATHNPVDKDGVVLIAKGGKGQFFTKIKP</sequence>
<comment type="caution">
    <text evidence="1">The sequence shown here is derived from an EMBL/GenBank/DDBJ whole genome shotgun (WGS) entry which is preliminary data.</text>
</comment>
<keyword evidence="2" id="KW-1185">Reference proteome</keyword>
<reference evidence="1 2" key="1">
    <citation type="submission" date="2019-03" db="EMBL/GenBank/DDBJ databases">
        <title>Genomic Encyclopedia of Type Strains, Phase IV (KMG-IV): sequencing the most valuable type-strain genomes for metagenomic binning, comparative biology and taxonomic classification.</title>
        <authorList>
            <person name="Goeker M."/>
        </authorList>
    </citation>
    <scope>NUCLEOTIDE SEQUENCE [LARGE SCALE GENOMIC DNA]</scope>
    <source>
        <strain evidence="1 2">DSM 25964</strain>
    </source>
</reference>